<dbReference type="GO" id="GO:0015074">
    <property type="term" value="P:DNA integration"/>
    <property type="evidence" value="ECO:0007669"/>
    <property type="project" value="UniProtKB-KW"/>
</dbReference>
<sequence>MKPGEHGRIAERSSGGRFFATTYVRDADGKRRRVERSSNKSIEDARRLLQRHLAHRRTPLSGQAITERTTLAEIFELWIEAKAAEDGISQQTADQYRAVWEKHGLQQLGALTVTELPTSRANAHLKLMGATTQATRLRMVLRGMFTLAVGFDVVGVNPIREAKVTKTSSISPRAATADEFHQVRAAVRAYAERQGSGPQPGRLLLPFVDLLVATGGRPNEVLALRWSDVDLSSDPPTVTITGTLIDHGRIAGMPLHRQDLRKGGAPEHTVVLPQFGVDALLTLKEDGAAADGPVFANRLGGWMSLTNMRRALRAALPDSLAWITPHSFRRTVATVVRDAHGPALAQQQLSHAKLDTTEKHYLQRQTRGPDVRETLEAFVGET</sequence>
<dbReference type="EMBL" id="AP022586">
    <property type="protein sequence ID" value="BBY19015.1"/>
    <property type="molecule type" value="Genomic_DNA"/>
</dbReference>
<evidence type="ECO:0000256" key="4">
    <source>
        <dbReference type="ARBA" id="ARBA00023172"/>
    </source>
</evidence>
<protein>
    <submittedName>
        <fullName evidence="6">Phage integrase</fullName>
    </submittedName>
</protein>
<dbReference type="InterPro" id="IPR010998">
    <property type="entry name" value="Integrase_recombinase_N"/>
</dbReference>
<dbReference type="GO" id="GO:0003677">
    <property type="term" value="F:DNA binding"/>
    <property type="evidence" value="ECO:0007669"/>
    <property type="project" value="UniProtKB-KW"/>
</dbReference>
<keyword evidence="3" id="KW-0238">DNA-binding</keyword>
<organism evidence="6 7">
    <name type="scientific">Mycolicibacterium litorale</name>
    <dbReference type="NCBI Taxonomy" id="758802"/>
    <lineage>
        <taxon>Bacteria</taxon>
        <taxon>Bacillati</taxon>
        <taxon>Actinomycetota</taxon>
        <taxon>Actinomycetes</taxon>
        <taxon>Mycobacteriales</taxon>
        <taxon>Mycobacteriaceae</taxon>
        <taxon>Mycolicibacterium</taxon>
    </lineage>
</organism>
<dbReference type="Gene3D" id="1.10.150.130">
    <property type="match status" value="1"/>
</dbReference>
<dbReference type="PANTHER" id="PTHR30629">
    <property type="entry name" value="PROPHAGE INTEGRASE"/>
    <property type="match status" value="1"/>
</dbReference>
<dbReference type="InterPro" id="IPR050808">
    <property type="entry name" value="Phage_Integrase"/>
</dbReference>
<keyword evidence="2" id="KW-0229">DNA integration</keyword>
<dbReference type="InterPro" id="IPR011010">
    <property type="entry name" value="DNA_brk_join_enz"/>
</dbReference>
<dbReference type="Gene3D" id="1.10.443.10">
    <property type="entry name" value="Intergrase catalytic core"/>
    <property type="match status" value="1"/>
</dbReference>
<evidence type="ECO:0000313" key="7">
    <source>
        <dbReference type="Proteomes" id="UP000466607"/>
    </source>
</evidence>
<dbReference type="GO" id="GO:0006310">
    <property type="term" value="P:DNA recombination"/>
    <property type="evidence" value="ECO:0007669"/>
    <property type="project" value="UniProtKB-KW"/>
</dbReference>
<evidence type="ECO:0000256" key="3">
    <source>
        <dbReference type="ARBA" id="ARBA00023125"/>
    </source>
</evidence>
<dbReference type="PANTHER" id="PTHR30629:SF2">
    <property type="entry name" value="PROPHAGE INTEGRASE INTS-RELATED"/>
    <property type="match status" value="1"/>
</dbReference>
<evidence type="ECO:0000259" key="5">
    <source>
        <dbReference type="PROSITE" id="PS51898"/>
    </source>
</evidence>
<feature type="domain" description="Tyr recombinase" evidence="5">
    <location>
        <begin position="170"/>
        <end position="376"/>
    </location>
</feature>
<dbReference type="InterPro" id="IPR002104">
    <property type="entry name" value="Integrase_catalytic"/>
</dbReference>
<accession>A0AAD1INJ1</accession>
<dbReference type="SUPFAM" id="SSF56349">
    <property type="entry name" value="DNA breaking-rejoining enzymes"/>
    <property type="match status" value="1"/>
</dbReference>
<dbReference type="PROSITE" id="PS51898">
    <property type="entry name" value="TYR_RECOMBINASE"/>
    <property type="match status" value="1"/>
</dbReference>
<keyword evidence="4" id="KW-0233">DNA recombination</keyword>
<evidence type="ECO:0000313" key="6">
    <source>
        <dbReference type="EMBL" id="BBY19015.1"/>
    </source>
</evidence>
<dbReference type="InterPro" id="IPR013762">
    <property type="entry name" value="Integrase-like_cat_sf"/>
</dbReference>
<name>A0AAD1INJ1_9MYCO</name>
<keyword evidence="7" id="KW-1185">Reference proteome</keyword>
<dbReference type="Pfam" id="PF00589">
    <property type="entry name" value="Phage_integrase"/>
    <property type="match status" value="1"/>
</dbReference>
<proteinExistence type="inferred from homology"/>
<comment type="similarity">
    <text evidence="1">Belongs to the 'phage' integrase family.</text>
</comment>
<dbReference type="AlphaFoldDB" id="A0AAD1INJ1"/>
<gene>
    <name evidence="6" type="ORF">MLIT_46070</name>
</gene>
<evidence type="ECO:0000256" key="2">
    <source>
        <dbReference type="ARBA" id="ARBA00022908"/>
    </source>
</evidence>
<reference evidence="6 7" key="1">
    <citation type="journal article" date="2019" name="Emerg. Microbes Infect.">
        <title>Comprehensive subspecies identification of 175 nontuberculous mycobacteria species based on 7547 genomic profiles.</title>
        <authorList>
            <person name="Matsumoto Y."/>
            <person name="Kinjo T."/>
            <person name="Motooka D."/>
            <person name="Nabeya D."/>
            <person name="Jung N."/>
            <person name="Uechi K."/>
            <person name="Horii T."/>
            <person name="Iida T."/>
            <person name="Fujita J."/>
            <person name="Nakamura S."/>
        </authorList>
    </citation>
    <scope>NUCLEOTIDE SEQUENCE [LARGE SCALE GENOMIC DNA]</scope>
    <source>
        <strain evidence="6 7">JCM 17423</strain>
    </source>
</reference>
<evidence type="ECO:0000256" key="1">
    <source>
        <dbReference type="ARBA" id="ARBA00008857"/>
    </source>
</evidence>
<dbReference type="Proteomes" id="UP000466607">
    <property type="component" value="Chromosome"/>
</dbReference>